<dbReference type="EMBL" id="LWUJ01000014">
    <property type="protein sequence ID" value="OAL09812.1"/>
    <property type="molecule type" value="Genomic_DNA"/>
</dbReference>
<accession>A0A1A9QB70</accession>
<proteinExistence type="predicted"/>
<name>A0A1A9QB70_9MOLU</name>
<reference evidence="2" key="1">
    <citation type="submission" date="2016-04" db="EMBL/GenBank/DDBJ databases">
        <authorList>
            <person name="Quiroz-Castaneda R.E."/>
            <person name="Martinez-Ocampo F."/>
        </authorList>
    </citation>
    <scope>NUCLEOTIDE SEQUENCE [LARGE SCALE GENOMIC DNA]</scope>
    <source>
        <strain evidence="2">INIFAP01</strain>
    </source>
</reference>
<keyword evidence="2" id="KW-1185">Reference proteome</keyword>
<dbReference type="Proteomes" id="UP000077623">
    <property type="component" value="Unassembled WGS sequence"/>
</dbReference>
<organism evidence="1 2">
    <name type="scientific">Candidatus Mycoplasma haematobovis</name>
    <dbReference type="NCBI Taxonomy" id="432608"/>
    <lineage>
        <taxon>Bacteria</taxon>
        <taxon>Bacillati</taxon>
        <taxon>Mycoplasmatota</taxon>
        <taxon>Mollicutes</taxon>
        <taxon>Mycoplasmataceae</taxon>
        <taxon>Mycoplasma</taxon>
    </lineage>
</organism>
<evidence type="ECO:0000313" key="1">
    <source>
        <dbReference type="EMBL" id="OAL09812.1"/>
    </source>
</evidence>
<comment type="caution">
    <text evidence="1">The sequence shown here is derived from an EMBL/GenBank/DDBJ whole genome shotgun (WGS) entry which is preliminary data.</text>
</comment>
<protein>
    <submittedName>
        <fullName evidence="1">Uncharacterized protein</fullName>
    </submittedName>
</protein>
<evidence type="ECO:0000313" key="2">
    <source>
        <dbReference type="Proteomes" id="UP000077623"/>
    </source>
</evidence>
<gene>
    <name evidence="1" type="ORF">A6V39_05135</name>
</gene>
<dbReference type="RefSeq" id="WP_187150665.1">
    <property type="nucleotide sequence ID" value="NZ_LWUJ01000014.1"/>
</dbReference>
<sequence>MNPLAKGGIAIGTIAGISGIGYGVFHNLNSSTYADLLKGILLGTNDKEDQDKWEKRLATLKKAKDNELINELKTIKAKKSTQKEATWNELRDWCKKNINNQSKGEKDIEFQNIQSYCTFSNKEKLTKSIDASAANDQWKKGHDKLQSISKDKLVPALHTIKEQASGNSANEAVKGWCSGIYDRPYKGEKDLEYKNASEICKNS</sequence>
<dbReference type="STRING" id="432608.A6V39_05135"/>
<dbReference type="AlphaFoldDB" id="A0A1A9QB70"/>